<evidence type="ECO:0000259" key="2">
    <source>
        <dbReference type="Pfam" id="PF09820"/>
    </source>
</evidence>
<feature type="compositionally biased region" description="Acidic residues" evidence="1">
    <location>
        <begin position="656"/>
        <end position="674"/>
    </location>
</feature>
<evidence type="ECO:0000313" key="3">
    <source>
        <dbReference type="EMBL" id="KAK8888355.1"/>
    </source>
</evidence>
<feature type="compositionally biased region" description="Low complexity" evidence="1">
    <location>
        <begin position="1056"/>
        <end position="1068"/>
    </location>
</feature>
<organism evidence="3 4">
    <name type="scientific">Tritrichomonas musculus</name>
    <dbReference type="NCBI Taxonomy" id="1915356"/>
    <lineage>
        <taxon>Eukaryota</taxon>
        <taxon>Metamonada</taxon>
        <taxon>Parabasalia</taxon>
        <taxon>Tritrichomonadida</taxon>
        <taxon>Tritrichomonadidae</taxon>
        <taxon>Tritrichomonas</taxon>
    </lineage>
</organism>
<feature type="compositionally biased region" description="Low complexity" evidence="1">
    <location>
        <begin position="915"/>
        <end position="954"/>
    </location>
</feature>
<dbReference type="InterPro" id="IPR018631">
    <property type="entry name" value="AAA-ATPase-like_dom"/>
</dbReference>
<feature type="domain" description="AAA-ATPase-like" evidence="2">
    <location>
        <begin position="12"/>
        <end position="231"/>
    </location>
</feature>
<comment type="caution">
    <text evidence="3">The sequence shown here is derived from an EMBL/GenBank/DDBJ whole genome shotgun (WGS) entry which is preliminary data.</text>
</comment>
<feature type="compositionally biased region" description="Basic residues" evidence="1">
    <location>
        <begin position="1403"/>
        <end position="1419"/>
    </location>
</feature>
<feature type="region of interest" description="Disordered" evidence="1">
    <location>
        <begin position="806"/>
        <end position="1121"/>
    </location>
</feature>
<feature type="compositionally biased region" description="Low complexity" evidence="1">
    <location>
        <begin position="963"/>
        <end position="975"/>
    </location>
</feature>
<feature type="compositionally biased region" description="Polar residues" evidence="1">
    <location>
        <begin position="806"/>
        <end position="817"/>
    </location>
</feature>
<feature type="compositionally biased region" description="Polar residues" evidence="1">
    <location>
        <begin position="976"/>
        <end position="992"/>
    </location>
</feature>
<dbReference type="PANTHER" id="PTHR34825">
    <property type="entry name" value="CONSERVED PROTEIN, WITH A WEAK D-GALACTARATE DEHYDRATASE/ALTRONATE HYDROLASE DOMAIN"/>
    <property type="match status" value="1"/>
</dbReference>
<dbReference type="Pfam" id="PF09820">
    <property type="entry name" value="AAA-ATPase_like"/>
    <property type="match status" value="1"/>
</dbReference>
<keyword evidence="4" id="KW-1185">Reference proteome</keyword>
<evidence type="ECO:0000313" key="4">
    <source>
        <dbReference type="Proteomes" id="UP001470230"/>
    </source>
</evidence>
<sequence length="1419" mass="162045">MFLPKTRIMFPQGRNDFKEIVTNYYYIDKTLFIQEWWYSSDFISLFARPRCFGKTLCMSCVDYFFSDRYYNTRNLFENLEISKCHEIMKLQGQFPVIFLSFSDLMNDDPITVIKQIKYKIWQVYLTFKDRLKKSDKIDDSEKSFIDLISYEMDDMIAVISIQSLCIFLNKIIGDKRTILILDDFDKIYRLFFNFRNNRHCESVKYFITSFILKTFNEQYLFRVLITGVMDIPCSFELLEKVNISVFSMHSNKYLNCFGFTENEMEKIIHNFSDDVTIDFLRYWYGGYRVGFSQKVEVFNPYSISQFIDSTSNLVFWFPKINDDYLREIILFSSSDFKSDLIDLIQGKVITAILPWQMNFFSFQIFDNTSIYVSLFHSGILTIANDNSSQLSDVEFKLKVTNNDANEALVRIICEILARKRNHIEFIANSFIKNYERGKIENMINQFICDKYFPINNPTSPINVLHLLFLGLTAIMRNSFNILLVRSANNEFYVLFKSLNLNTCNHSYIIAVFQRYSYGNGELVKNTLMVNPNVSEFYSLCANENIIEIIISLNGSDDFDGVNNDNNNTAINVNRQGNVSIGYRSDNENDTIDESSPASFHTNNEYSNEEDGSITQNEGTRNAYEDDSNDVQSNDNIKRQYVHYVDLPSDFSRNDSNNDDYSNEGDDSEENQSIEQTEDICSLMTGQPKSLYDSVINPSRFDNSSTNYYNGISDYDDLSNQQSLLMNGPYFGQNTNSYSFNAGTCVGNRSNIQNNQNIQNILSNANIQSTQDMSSIQAGESVQNSASNQNILSYPIIQDIQRSQVISNAQNTRSNQSDQNIQNAQNTQNTRSIRSNQSDQNAQNTQNIQSTRSNQSDQNIQNARSIRSNQSDQNIQNTQNTRSIRSNQSDQNIQNARSTRSNQSDQNTQNIQSTRSNQSDQNIQNIQSTRSNQSDQNIQNTQNTQSTRSNQSDQNAQNARSTRSNQSDQNIQNIQSTRSNQSDQNTQNIQSTRSNQSDQNIQNIQSTRSNQSDQNIQNTQNTQSTRSNQSDQNAQNARSTRSNQSDQNTQNIQSTRSNQSDQNIQNIQSTRSNQSDQNIQNTQSTRSNQSDQNAQNTQSTRSNQSDQNIQNTQSTRSNQSDQNAQIARIISILQSARIIPIPQSAQSIPIPQSAQSIPIPQSAQSIPIPQSAQSIPIPQSAQSIPIPQSAQSIPIPQSAQNAQSIPIPQSAQSIPIPQSARIIPIPQSAQNAQSIQSTRIARIIPIPQSAQSIPIPQSAQSIPIPQSAQSIPIPQSAQSMSFAQTSILSTNNRNSRNTGLGVMDLDDTEKLFDAFGMPAFDVSNKHFHIGEGVYVIHKNKYDIYEAVIDNIIGYKYHVSYPDYPNDNETVNGTDRILKMSKQNNDIFFYQESERLKKEAELQKNRKKRKYTRRKKSTEQT</sequence>
<dbReference type="PANTHER" id="PTHR34825:SF1">
    <property type="entry name" value="AAA-ATPASE-LIKE DOMAIN-CONTAINING PROTEIN"/>
    <property type="match status" value="1"/>
</dbReference>
<feature type="compositionally biased region" description="Polar residues" evidence="1">
    <location>
        <begin position="830"/>
        <end position="914"/>
    </location>
</feature>
<feature type="region of interest" description="Disordered" evidence="1">
    <location>
        <begin position="1398"/>
        <end position="1419"/>
    </location>
</feature>
<protein>
    <recommendedName>
        <fullName evidence="2">AAA-ATPase-like domain-containing protein</fullName>
    </recommendedName>
</protein>
<proteinExistence type="predicted"/>
<feature type="compositionally biased region" description="Polar residues" evidence="1">
    <location>
        <begin position="593"/>
        <end position="605"/>
    </location>
</feature>
<feature type="compositionally biased region" description="Polar residues" evidence="1">
    <location>
        <begin position="1033"/>
        <end position="1055"/>
    </location>
</feature>
<gene>
    <name evidence="3" type="ORF">M9Y10_039423</name>
</gene>
<dbReference type="Proteomes" id="UP001470230">
    <property type="component" value="Unassembled WGS sequence"/>
</dbReference>
<name>A0ABR2KB73_9EUKA</name>
<feature type="region of interest" description="Disordered" evidence="1">
    <location>
        <begin position="580"/>
        <end position="674"/>
    </location>
</feature>
<feature type="compositionally biased region" description="Polar residues" evidence="1">
    <location>
        <begin position="1069"/>
        <end position="1121"/>
    </location>
</feature>
<feature type="compositionally biased region" description="Low complexity" evidence="1">
    <location>
        <begin position="818"/>
        <end position="829"/>
    </location>
</feature>
<accession>A0ABR2KB73</accession>
<dbReference type="EMBL" id="JAPFFF010000006">
    <property type="protein sequence ID" value="KAK8888355.1"/>
    <property type="molecule type" value="Genomic_DNA"/>
</dbReference>
<feature type="compositionally biased region" description="Low complexity" evidence="1">
    <location>
        <begin position="993"/>
        <end position="1032"/>
    </location>
</feature>
<reference evidence="3 4" key="1">
    <citation type="submission" date="2024-04" db="EMBL/GenBank/DDBJ databases">
        <title>Tritrichomonas musculus Genome.</title>
        <authorList>
            <person name="Alves-Ferreira E."/>
            <person name="Grigg M."/>
            <person name="Lorenzi H."/>
            <person name="Galac M."/>
        </authorList>
    </citation>
    <scope>NUCLEOTIDE SEQUENCE [LARGE SCALE GENOMIC DNA]</scope>
    <source>
        <strain evidence="3 4">EAF2021</strain>
    </source>
</reference>
<evidence type="ECO:0000256" key="1">
    <source>
        <dbReference type="SAM" id="MobiDB-lite"/>
    </source>
</evidence>